<keyword evidence="1" id="KW-0808">Transferase</keyword>
<dbReference type="GO" id="GO:0016301">
    <property type="term" value="F:kinase activity"/>
    <property type="evidence" value="ECO:0007669"/>
    <property type="project" value="UniProtKB-KW"/>
</dbReference>
<dbReference type="PATRIC" id="fig|1097667.3.peg.2873"/>
<dbReference type="EMBL" id="AGUD01000233">
    <property type="protein sequence ID" value="EHN10233.1"/>
    <property type="molecule type" value="Genomic_DNA"/>
</dbReference>
<dbReference type="Pfam" id="PF20143">
    <property type="entry name" value="NAD_kinase_C"/>
    <property type="match status" value="1"/>
</dbReference>
<keyword evidence="1" id="KW-0418">Kinase</keyword>
<name>H0E7U3_9ACTN</name>
<proteinExistence type="predicted"/>
<sequence length="137" mass="14475">MLVGPGTTTGLLPARLGLPATLLGVDAIRDGRLVGRDLDEQGILALLDEAPDALLVLGVVGVQGTLLGRGNQQLSPAVLRRIGRDRLRVLAAKDKLVALVPAVLRIDSGDPRLDAELTGPLRVRVSGRETMILPLER</sequence>
<comment type="caution">
    <text evidence="1">The sequence shown here is derived from an EMBL/GenBank/DDBJ whole genome shotgun (WGS) entry which is preliminary data.</text>
</comment>
<protein>
    <submittedName>
        <fullName evidence="1">ATP-NAD/AcoX kinase</fullName>
    </submittedName>
</protein>
<accession>H0E7U3</accession>
<reference evidence="1 2" key="1">
    <citation type="journal article" date="2013" name="Biodegradation">
        <title>Quantitative proteomic analysis of ibuprofen-degrading Patulibacter sp. strain I11.</title>
        <authorList>
            <person name="Almeida B."/>
            <person name="Kjeldal H."/>
            <person name="Lolas I."/>
            <person name="Knudsen A.D."/>
            <person name="Carvalho G."/>
            <person name="Nielsen K.L."/>
            <person name="Barreto Crespo M.T."/>
            <person name="Stensballe A."/>
            <person name="Nielsen J.L."/>
        </authorList>
    </citation>
    <scope>NUCLEOTIDE SEQUENCE [LARGE SCALE GENOMIC DNA]</scope>
    <source>
        <strain evidence="1 2">I11</strain>
    </source>
</reference>
<dbReference type="Proteomes" id="UP000005143">
    <property type="component" value="Unassembled WGS sequence"/>
</dbReference>
<dbReference type="AlphaFoldDB" id="H0E7U3"/>
<organism evidence="1 2">
    <name type="scientific">Patulibacter medicamentivorans</name>
    <dbReference type="NCBI Taxonomy" id="1097667"/>
    <lineage>
        <taxon>Bacteria</taxon>
        <taxon>Bacillati</taxon>
        <taxon>Actinomycetota</taxon>
        <taxon>Thermoleophilia</taxon>
        <taxon>Solirubrobacterales</taxon>
        <taxon>Patulibacteraceae</taxon>
        <taxon>Patulibacter</taxon>
    </lineage>
</organism>
<gene>
    <name evidence="1" type="ORF">PAI11_28980</name>
</gene>
<evidence type="ECO:0000313" key="1">
    <source>
        <dbReference type="EMBL" id="EHN10233.1"/>
    </source>
</evidence>
<keyword evidence="2" id="KW-1185">Reference proteome</keyword>
<dbReference type="PANTHER" id="PTHR40697">
    <property type="entry name" value="ACETOIN CATABOLISM PROTEIN X"/>
    <property type="match status" value="1"/>
</dbReference>
<dbReference type="InterPro" id="IPR039065">
    <property type="entry name" value="AcoX-like"/>
</dbReference>
<dbReference type="PANTHER" id="PTHR40697:SF2">
    <property type="entry name" value="ATP-NAD KINASE-RELATED"/>
    <property type="match status" value="1"/>
</dbReference>
<evidence type="ECO:0000313" key="2">
    <source>
        <dbReference type="Proteomes" id="UP000005143"/>
    </source>
</evidence>